<name>A0AA94F2F8_9FLAO</name>
<evidence type="ECO:0000313" key="1">
    <source>
        <dbReference type="EMBL" id="RVU88323.1"/>
    </source>
</evidence>
<proteinExistence type="predicted"/>
<accession>A0AA94F2F8</accession>
<reference evidence="1" key="1">
    <citation type="submission" date="2018-12" db="EMBL/GenBank/DDBJ databases">
        <title>Draft genome sequence of Flaovobacterium columnare BGFS27 isolated from channel catfish in Alabama.</title>
        <authorList>
            <person name="Cai W."/>
            <person name="Arias C."/>
        </authorList>
    </citation>
    <scope>NUCLEOTIDE SEQUENCE [LARGE SCALE GENOMIC DNA]</scope>
    <source>
        <strain evidence="1">BGFS27</strain>
    </source>
</reference>
<protein>
    <submittedName>
        <fullName evidence="1">Uncharacterized protein</fullName>
    </submittedName>
</protein>
<gene>
    <name evidence="1" type="ORF">EJB19_09150</name>
</gene>
<organism evidence="1">
    <name type="scientific">Flavobacterium columnare</name>
    <dbReference type="NCBI Taxonomy" id="996"/>
    <lineage>
        <taxon>Bacteria</taxon>
        <taxon>Pseudomonadati</taxon>
        <taxon>Bacteroidota</taxon>
        <taxon>Flavobacteriia</taxon>
        <taxon>Flavobacteriales</taxon>
        <taxon>Flavobacteriaceae</taxon>
        <taxon>Flavobacterium</taxon>
    </lineage>
</organism>
<dbReference type="RefSeq" id="WP_127822143.1">
    <property type="nucleotide sequence ID" value="NZ_RWGX02000012.1"/>
</dbReference>
<sequence>MQFVVSNLEDFRTQRKSRFKQFLQQNSNKFKKPILPTIQKAKEPLSIVEALVVKGIDTYVKNYKEKFKNKS</sequence>
<dbReference type="AlphaFoldDB" id="A0AA94F2F8"/>
<dbReference type="EMBL" id="RWGX01000004">
    <property type="protein sequence ID" value="RVU88323.1"/>
    <property type="molecule type" value="Genomic_DNA"/>
</dbReference>
<comment type="caution">
    <text evidence="1">The sequence shown here is derived from an EMBL/GenBank/DDBJ whole genome shotgun (WGS) entry which is preliminary data.</text>
</comment>